<evidence type="ECO:0008006" key="3">
    <source>
        <dbReference type="Google" id="ProtNLM"/>
    </source>
</evidence>
<proteinExistence type="predicted"/>
<name>A0ABP3V3W5_9CLOT</name>
<keyword evidence="2" id="KW-1185">Reference proteome</keyword>
<dbReference type="RefSeq" id="WP_343763935.1">
    <property type="nucleotide sequence ID" value="NZ_BAAACG010000019.1"/>
</dbReference>
<comment type="caution">
    <text evidence="1">The sequence shown here is derived from an EMBL/GenBank/DDBJ whole genome shotgun (WGS) entry which is preliminary data.</text>
</comment>
<evidence type="ECO:0000313" key="1">
    <source>
        <dbReference type="EMBL" id="GAA0747117.1"/>
    </source>
</evidence>
<accession>A0ABP3V3W5</accession>
<evidence type="ECO:0000313" key="2">
    <source>
        <dbReference type="Proteomes" id="UP001501510"/>
    </source>
</evidence>
<dbReference type="EMBL" id="BAAACG010000019">
    <property type="protein sequence ID" value="GAA0747117.1"/>
    <property type="molecule type" value="Genomic_DNA"/>
</dbReference>
<reference evidence="2" key="1">
    <citation type="journal article" date="2019" name="Int. J. Syst. Evol. Microbiol.">
        <title>The Global Catalogue of Microorganisms (GCM) 10K type strain sequencing project: providing services to taxonomists for standard genome sequencing and annotation.</title>
        <authorList>
            <consortium name="The Broad Institute Genomics Platform"/>
            <consortium name="The Broad Institute Genome Sequencing Center for Infectious Disease"/>
            <person name="Wu L."/>
            <person name="Ma J."/>
        </authorList>
    </citation>
    <scope>NUCLEOTIDE SEQUENCE [LARGE SCALE GENOMIC DNA]</scope>
    <source>
        <strain evidence="2">JCM 1407</strain>
    </source>
</reference>
<protein>
    <recommendedName>
        <fullName evidence="3">DUF2116 family Zn-ribbon domain-containing protein</fullName>
    </recommendedName>
</protein>
<dbReference type="Proteomes" id="UP001501510">
    <property type="component" value="Unassembled WGS sequence"/>
</dbReference>
<gene>
    <name evidence="1" type="ORF">GCM10008906_35720</name>
</gene>
<sequence>MAKIYYCEDCKRVLNNKGNCDYCNKDNIKELKVGKSVNVIGTKTKGKYLRKLDKETVQLIIKDDMNNKKIKEYKIDELKKIL</sequence>
<organism evidence="1 2">
    <name type="scientific">Clostridium oceanicum</name>
    <dbReference type="NCBI Taxonomy" id="1543"/>
    <lineage>
        <taxon>Bacteria</taxon>
        <taxon>Bacillati</taxon>
        <taxon>Bacillota</taxon>
        <taxon>Clostridia</taxon>
        <taxon>Eubacteriales</taxon>
        <taxon>Clostridiaceae</taxon>
        <taxon>Clostridium</taxon>
    </lineage>
</organism>